<evidence type="ECO:0000259" key="2">
    <source>
        <dbReference type="PROSITE" id="PS50184"/>
    </source>
</evidence>
<dbReference type="PROSITE" id="PS50184">
    <property type="entry name" value="VWFC_2"/>
    <property type="match status" value="2"/>
</dbReference>
<dbReference type="PANTHER" id="PTHR46252">
    <property type="entry name" value="BRORIN FAMILY MEMBER"/>
    <property type="match status" value="1"/>
</dbReference>
<evidence type="ECO:0000313" key="3">
    <source>
        <dbReference type="EMBL" id="GBN35614.1"/>
    </source>
</evidence>
<sequence length="769" mass="83393">MKFLETAWIALLLLNAVSGKSLTDKAEDSSKGGHQCEYQGKTYSEGEDLPTRRLCLACKCTPDFVEPNDRICAIMDCPVDNRIELGCIPVYNDTECCPVSYNCEKSGVSSKCDKRYFKHYEVKNCTPVYEEGNECPKKFDCPKEIKVDDKACQFHGRLYQIGESIDTGNPCQICSCQRGWEGIEIGCISVECPMDFGPPLNDSCREVYEPGKCCADRIACDTEEDNQKPVKTCEYGGKTYHLGEKIYPDEDPCLICRCTEDWTGIHGNSCKIHDCALERKRKKLAQGCLPIYHEATCCPIEFFCGLPEEGLLNQSAPLLSAQDLESGNFCEFKGNRYKVGDVLNYEHPTNCVTCTCLTPPDFTCVHRKCPRPPNDDYENCTPTYIPGECCPTYDCGHSITARAPVPHCSPVQCPKGCSEVTIHNSCPFCQCQEKLCAPPKCAPGCTLETKEGQCPECKCQEKLCSPPKCAPECTLEIQEGQCLECKCPEAQISCSPVKCPAHCHEVFSPLGCPMCMCGSLCTPPKCEPGCHIQREVAEGECPRCVCDSNQEGASTMQCAPVKCPATCRESLSESGCPSCVCDSLCSPPKCDPGCKVDTSPQPLGSCPGCVCENQEPPKVQCAPVKCGPLCHVAYEANGCPSCLCDPLCTPPVCKEGCRLDYDPAQGPCPTCVCNGTTSKCPRVQCGGNCQQTTGADGCPTCSCGPLCSTPKCDIGCHLEYDRAAGPCPSCVCLDAVIADPFGIQCSMPKCDEDCTIDYNARPCPSCTCG</sequence>
<dbReference type="GO" id="GO:0045202">
    <property type="term" value="C:synapse"/>
    <property type="evidence" value="ECO:0007669"/>
    <property type="project" value="UniProtKB-SubCell"/>
</dbReference>
<feature type="signal peptide" evidence="1">
    <location>
        <begin position="1"/>
        <end position="19"/>
    </location>
</feature>
<evidence type="ECO:0000256" key="1">
    <source>
        <dbReference type="SAM" id="SignalP"/>
    </source>
</evidence>
<feature type="chain" id="PRO_5021275302" description="VWFC domain-containing protein" evidence="1">
    <location>
        <begin position="20"/>
        <end position="769"/>
    </location>
</feature>
<keyword evidence="1" id="KW-0732">Signal</keyword>
<dbReference type="OrthoDB" id="365605at2759"/>
<dbReference type="GO" id="GO:0030514">
    <property type="term" value="P:negative regulation of BMP signaling pathway"/>
    <property type="evidence" value="ECO:0007669"/>
    <property type="project" value="TreeGrafter"/>
</dbReference>
<evidence type="ECO:0000313" key="4">
    <source>
        <dbReference type="Proteomes" id="UP000499080"/>
    </source>
</evidence>
<dbReference type="InterPro" id="IPR001007">
    <property type="entry name" value="VWF_dom"/>
</dbReference>
<reference evidence="3 4" key="1">
    <citation type="journal article" date="2019" name="Sci. Rep.">
        <title>Orb-weaving spider Araneus ventricosus genome elucidates the spidroin gene catalogue.</title>
        <authorList>
            <person name="Kono N."/>
            <person name="Nakamura H."/>
            <person name="Ohtoshi R."/>
            <person name="Moran D.A.P."/>
            <person name="Shinohara A."/>
            <person name="Yoshida Y."/>
            <person name="Fujiwara M."/>
            <person name="Mori M."/>
            <person name="Tomita M."/>
            <person name="Arakawa K."/>
        </authorList>
    </citation>
    <scope>NUCLEOTIDE SEQUENCE [LARGE SCALE GENOMIC DNA]</scope>
</reference>
<dbReference type="InterPro" id="IPR042979">
    <property type="entry name" value="VWC2/VWC2L"/>
</dbReference>
<comment type="caution">
    <text evidence="3">The sequence shown here is derived from an EMBL/GenBank/DDBJ whole genome shotgun (WGS) entry which is preliminary data.</text>
</comment>
<organism evidence="3 4">
    <name type="scientific">Araneus ventricosus</name>
    <name type="common">Orbweaver spider</name>
    <name type="synonym">Epeira ventricosa</name>
    <dbReference type="NCBI Taxonomy" id="182803"/>
    <lineage>
        <taxon>Eukaryota</taxon>
        <taxon>Metazoa</taxon>
        <taxon>Ecdysozoa</taxon>
        <taxon>Arthropoda</taxon>
        <taxon>Chelicerata</taxon>
        <taxon>Arachnida</taxon>
        <taxon>Araneae</taxon>
        <taxon>Araneomorphae</taxon>
        <taxon>Entelegynae</taxon>
        <taxon>Araneoidea</taxon>
        <taxon>Araneidae</taxon>
        <taxon>Araneus</taxon>
    </lineage>
</organism>
<name>A0A4Y2NAA2_ARAVE</name>
<dbReference type="AlphaFoldDB" id="A0A4Y2NAA2"/>
<dbReference type="SUPFAM" id="SSF57603">
    <property type="entry name" value="FnI-like domain"/>
    <property type="match status" value="1"/>
</dbReference>
<dbReference type="EMBL" id="BGPR01008723">
    <property type="protein sequence ID" value="GBN35614.1"/>
    <property type="molecule type" value="Genomic_DNA"/>
</dbReference>
<gene>
    <name evidence="3" type="ORF">AVEN_156109_1</name>
</gene>
<dbReference type="PANTHER" id="PTHR46252:SF3">
    <property type="entry name" value="KIELIN_CHORDIN-LIKE PROTEIN"/>
    <property type="match status" value="1"/>
</dbReference>
<dbReference type="Gene3D" id="6.20.200.20">
    <property type="match status" value="1"/>
</dbReference>
<dbReference type="GO" id="GO:0032281">
    <property type="term" value="C:AMPA glutamate receptor complex"/>
    <property type="evidence" value="ECO:0007669"/>
    <property type="project" value="TreeGrafter"/>
</dbReference>
<accession>A0A4Y2NAA2</accession>
<feature type="domain" description="VWFC" evidence="2">
    <location>
        <begin position="150"/>
        <end position="221"/>
    </location>
</feature>
<feature type="domain" description="VWFC" evidence="2">
    <location>
        <begin position="328"/>
        <end position="396"/>
    </location>
</feature>
<proteinExistence type="predicted"/>
<keyword evidence="4" id="KW-1185">Reference proteome</keyword>
<dbReference type="Proteomes" id="UP000499080">
    <property type="component" value="Unassembled WGS sequence"/>
</dbReference>
<feature type="non-terminal residue" evidence="3">
    <location>
        <position position="769"/>
    </location>
</feature>
<dbReference type="GO" id="GO:0005615">
    <property type="term" value="C:extracellular space"/>
    <property type="evidence" value="ECO:0007669"/>
    <property type="project" value="TreeGrafter"/>
</dbReference>
<dbReference type="SMART" id="SM00214">
    <property type="entry name" value="VWC"/>
    <property type="match status" value="2"/>
</dbReference>
<protein>
    <recommendedName>
        <fullName evidence="2">VWFC domain-containing protein</fullName>
    </recommendedName>
</protein>